<gene>
    <name evidence="8" type="primary">ccsB</name>
    <name evidence="8" type="ORF">ENV62_03130</name>
</gene>
<feature type="transmembrane region" description="Helical" evidence="6">
    <location>
        <begin position="112"/>
        <end position="132"/>
    </location>
</feature>
<evidence type="ECO:0000256" key="4">
    <source>
        <dbReference type="ARBA" id="ARBA00022989"/>
    </source>
</evidence>
<evidence type="ECO:0000313" key="8">
    <source>
        <dbReference type="EMBL" id="HGB14217.1"/>
    </source>
</evidence>
<dbReference type="PANTHER" id="PTHR30071">
    <property type="entry name" value="HEME EXPORTER PROTEIN C"/>
    <property type="match status" value="1"/>
</dbReference>
<comment type="caution">
    <text evidence="8">The sequence shown here is derived from an EMBL/GenBank/DDBJ whole genome shotgun (WGS) entry which is preliminary data.</text>
</comment>
<feature type="transmembrane region" description="Helical" evidence="6">
    <location>
        <begin position="198"/>
        <end position="221"/>
    </location>
</feature>
<keyword evidence="2 6" id="KW-0812">Transmembrane</keyword>
<feature type="transmembrane region" description="Helical" evidence="6">
    <location>
        <begin position="262"/>
        <end position="284"/>
    </location>
</feature>
<name>A0A7C3WSI5_9BACT</name>
<proteinExistence type="predicted"/>
<dbReference type="GO" id="GO:0020037">
    <property type="term" value="F:heme binding"/>
    <property type="evidence" value="ECO:0007669"/>
    <property type="project" value="InterPro"/>
</dbReference>
<feature type="transmembrane region" description="Helical" evidence="6">
    <location>
        <begin position="86"/>
        <end position="105"/>
    </location>
</feature>
<keyword evidence="3" id="KW-0201">Cytochrome c-type biogenesis</keyword>
<sequence length="292" mass="31957">MISSILGVVTLVYLVAGLFFVGSALWHSDRLDRAARFLLGCGLAAHLGAFLGRWAEAYQLASRHFAPQALSQTLRLVILHVPLSNFFESLVFFSLGLPALGLVFFRRQLQGFLGALAALFASLILAYASLAVDSGIKPLMPGLKSNWLLVHVLTAFLGYAAFALAFGAALLYLWQGRATAVPSGPMAAAAGAREMDRLIYRAVVLGFIFLTLGILTGAVWAEQAWGRYWSWDPKETWSLITWFIYAGLLHARLVKGWAGRRIAWLAVLGFLAVLFTYFGVSFLLPGLHSYLT</sequence>
<evidence type="ECO:0000256" key="1">
    <source>
        <dbReference type="ARBA" id="ARBA00004141"/>
    </source>
</evidence>
<dbReference type="EMBL" id="DTHB01000026">
    <property type="protein sequence ID" value="HGB14217.1"/>
    <property type="molecule type" value="Genomic_DNA"/>
</dbReference>
<dbReference type="InterPro" id="IPR017562">
    <property type="entry name" value="Cyt_c_biogenesis_CcsA"/>
</dbReference>
<feature type="domain" description="Cytochrome c assembly protein" evidence="7">
    <location>
        <begin position="83"/>
        <end position="288"/>
    </location>
</feature>
<dbReference type="GO" id="GO:0017004">
    <property type="term" value="P:cytochrome complex assembly"/>
    <property type="evidence" value="ECO:0007669"/>
    <property type="project" value="UniProtKB-KW"/>
</dbReference>
<evidence type="ECO:0000256" key="5">
    <source>
        <dbReference type="ARBA" id="ARBA00023136"/>
    </source>
</evidence>
<evidence type="ECO:0000256" key="3">
    <source>
        <dbReference type="ARBA" id="ARBA00022748"/>
    </source>
</evidence>
<dbReference type="GO" id="GO:0005886">
    <property type="term" value="C:plasma membrane"/>
    <property type="evidence" value="ECO:0007669"/>
    <property type="project" value="TreeGrafter"/>
</dbReference>
<dbReference type="AlphaFoldDB" id="A0A7C3WSI5"/>
<evidence type="ECO:0000259" key="7">
    <source>
        <dbReference type="Pfam" id="PF01578"/>
    </source>
</evidence>
<reference evidence="8" key="1">
    <citation type="journal article" date="2020" name="mSystems">
        <title>Genome- and Community-Level Interaction Insights into Carbon Utilization and Element Cycling Functions of Hydrothermarchaeota in Hydrothermal Sediment.</title>
        <authorList>
            <person name="Zhou Z."/>
            <person name="Liu Y."/>
            <person name="Xu W."/>
            <person name="Pan J."/>
            <person name="Luo Z.H."/>
            <person name="Li M."/>
        </authorList>
    </citation>
    <scope>NUCLEOTIDE SEQUENCE [LARGE SCALE GENOMIC DNA]</scope>
    <source>
        <strain evidence="8">SpSt-776</strain>
    </source>
</reference>
<accession>A0A7C3WSI5</accession>
<dbReference type="InterPro" id="IPR045062">
    <property type="entry name" value="Cyt_c_biogenesis_CcsA/CcmC"/>
</dbReference>
<comment type="subcellular location">
    <subcellularLocation>
        <location evidence="1">Membrane</location>
        <topology evidence="1">Multi-pass membrane protein</topology>
    </subcellularLocation>
</comment>
<feature type="transmembrane region" description="Helical" evidence="6">
    <location>
        <begin position="37"/>
        <end position="55"/>
    </location>
</feature>
<organism evidence="8">
    <name type="scientific">Desulfobacca acetoxidans</name>
    <dbReference type="NCBI Taxonomy" id="60893"/>
    <lineage>
        <taxon>Bacteria</taxon>
        <taxon>Pseudomonadati</taxon>
        <taxon>Thermodesulfobacteriota</taxon>
        <taxon>Desulfobaccia</taxon>
        <taxon>Desulfobaccales</taxon>
        <taxon>Desulfobaccaceae</taxon>
        <taxon>Desulfobacca</taxon>
    </lineage>
</organism>
<evidence type="ECO:0000256" key="6">
    <source>
        <dbReference type="SAM" id="Phobius"/>
    </source>
</evidence>
<dbReference type="NCBIfam" id="TIGR03144">
    <property type="entry name" value="cytochr_II_ccsB"/>
    <property type="match status" value="1"/>
</dbReference>
<feature type="transmembrane region" description="Helical" evidence="6">
    <location>
        <begin position="152"/>
        <end position="174"/>
    </location>
</feature>
<feature type="transmembrane region" description="Helical" evidence="6">
    <location>
        <begin position="236"/>
        <end position="255"/>
    </location>
</feature>
<protein>
    <submittedName>
        <fullName evidence="8">C-type cytochrome biogenesis protein CcsB</fullName>
    </submittedName>
</protein>
<dbReference type="PANTHER" id="PTHR30071:SF1">
    <property type="entry name" value="CYTOCHROME B_B6 PROTEIN-RELATED"/>
    <property type="match status" value="1"/>
</dbReference>
<keyword evidence="5 6" id="KW-0472">Membrane</keyword>
<dbReference type="Pfam" id="PF01578">
    <property type="entry name" value="Cytochrom_C_asm"/>
    <property type="match status" value="1"/>
</dbReference>
<dbReference type="InterPro" id="IPR002541">
    <property type="entry name" value="Cyt_c_assembly"/>
</dbReference>
<evidence type="ECO:0000256" key="2">
    <source>
        <dbReference type="ARBA" id="ARBA00022692"/>
    </source>
</evidence>
<feature type="transmembrane region" description="Helical" evidence="6">
    <location>
        <begin position="6"/>
        <end position="25"/>
    </location>
</feature>
<keyword evidence="4 6" id="KW-1133">Transmembrane helix</keyword>